<dbReference type="AlphaFoldDB" id="A0A9W5TX64"/>
<name>A0A9W5TX64_9BACI</name>
<evidence type="ECO:0000256" key="3">
    <source>
        <dbReference type="ARBA" id="ARBA00022691"/>
    </source>
</evidence>
<dbReference type="SUPFAM" id="SSF53335">
    <property type="entry name" value="S-adenosyl-L-methionine-dependent methyltransferases"/>
    <property type="match status" value="1"/>
</dbReference>
<dbReference type="GO" id="GO:0009007">
    <property type="term" value="F:site-specific DNA-methyltransferase (adenine-specific) activity"/>
    <property type="evidence" value="ECO:0007669"/>
    <property type="project" value="UniProtKB-EC"/>
</dbReference>
<protein>
    <submittedName>
        <fullName evidence="5">DNA methyltransferase</fullName>
    </submittedName>
</protein>
<feature type="binding site" evidence="4">
    <location>
        <position position="54"/>
    </location>
    <ligand>
        <name>S-adenosyl-L-methionine</name>
        <dbReference type="ChEBI" id="CHEBI:59789"/>
    </ligand>
</feature>
<dbReference type="PANTHER" id="PTHR30481">
    <property type="entry name" value="DNA ADENINE METHYLASE"/>
    <property type="match status" value="1"/>
</dbReference>
<dbReference type="RefSeq" id="WP_188725007.1">
    <property type="nucleotide sequence ID" value="NZ_BMJD01000012.1"/>
</dbReference>
<evidence type="ECO:0000313" key="5">
    <source>
        <dbReference type="EMBL" id="GGB41533.1"/>
    </source>
</evidence>
<dbReference type="Gene3D" id="3.40.50.150">
    <property type="entry name" value="Vaccinia Virus protein VP39"/>
    <property type="match status" value="2"/>
</dbReference>
<proteinExistence type="predicted"/>
<keyword evidence="1 5" id="KW-0489">Methyltransferase</keyword>
<organism evidence="5 6">
    <name type="scientific">Lentibacillus populi</name>
    <dbReference type="NCBI Taxonomy" id="1827502"/>
    <lineage>
        <taxon>Bacteria</taxon>
        <taxon>Bacillati</taxon>
        <taxon>Bacillota</taxon>
        <taxon>Bacilli</taxon>
        <taxon>Bacillales</taxon>
        <taxon>Bacillaceae</taxon>
        <taxon>Lentibacillus</taxon>
    </lineage>
</organism>
<dbReference type="EMBL" id="BMJD01000012">
    <property type="protein sequence ID" value="GGB41533.1"/>
    <property type="molecule type" value="Genomic_DNA"/>
</dbReference>
<dbReference type="GO" id="GO:0043565">
    <property type="term" value="F:sequence-specific DNA binding"/>
    <property type="evidence" value="ECO:0007669"/>
    <property type="project" value="TreeGrafter"/>
</dbReference>
<dbReference type="GO" id="GO:0006298">
    <property type="term" value="P:mismatch repair"/>
    <property type="evidence" value="ECO:0007669"/>
    <property type="project" value="TreeGrafter"/>
</dbReference>
<dbReference type="GO" id="GO:0032259">
    <property type="term" value="P:methylation"/>
    <property type="evidence" value="ECO:0007669"/>
    <property type="project" value="UniProtKB-KW"/>
</dbReference>
<dbReference type="PANTHER" id="PTHR30481:SF4">
    <property type="entry name" value="SITE-SPECIFIC DNA-METHYLTRANSFERASE (ADENINE-SPECIFIC)"/>
    <property type="match status" value="1"/>
</dbReference>
<reference evidence="5" key="1">
    <citation type="journal article" date="2014" name="Int. J. Syst. Evol. Microbiol.">
        <title>Complete genome sequence of Corynebacterium casei LMG S-19264T (=DSM 44701T), isolated from a smear-ripened cheese.</title>
        <authorList>
            <consortium name="US DOE Joint Genome Institute (JGI-PGF)"/>
            <person name="Walter F."/>
            <person name="Albersmeier A."/>
            <person name="Kalinowski J."/>
            <person name="Ruckert C."/>
        </authorList>
    </citation>
    <scope>NUCLEOTIDE SEQUENCE</scope>
    <source>
        <strain evidence="5">CGMCC 1.15454</strain>
    </source>
</reference>
<accession>A0A9W5TX64</accession>
<feature type="binding site" evidence="4">
    <location>
        <position position="9"/>
    </location>
    <ligand>
        <name>S-adenosyl-L-methionine</name>
        <dbReference type="ChEBI" id="CHEBI:59789"/>
    </ligand>
</feature>
<dbReference type="GO" id="GO:0009307">
    <property type="term" value="P:DNA restriction-modification system"/>
    <property type="evidence" value="ECO:0007669"/>
    <property type="project" value="InterPro"/>
</dbReference>
<evidence type="ECO:0000256" key="1">
    <source>
        <dbReference type="ARBA" id="ARBA00022603"/>
    </source>
</evidence>
<feature type="binding site" evidence="4">
    <location>
        <position position="185"/>
    </location>
    <ligand>
        <name>S-adenosyl-L-methionine</name>
        <dbReference type="ChEBI" id="CHEBI:59789"/>
    </ligand>
</feature>
<dbReference type="GO" id="GO:1904047">
    <property type="term" value="F:S-adenosyl-L-methionine binding"/>
    <property type="evidence" value="ECO:0007669"/>
    <property type="project" value="TreeGrafter"/>
</dbReference>
<dbReference type="InterPro" id="IPR012327">
    <property type="entry name" value="MeTrfase_D12"/>
</dbReference>
<evidence type="ECO:0000256" key="2">
    <source>
        <dbReference type="ARBA" id="ARBA00022679"/>
    </source>
</evidence>
<dbReference type="InterPro" id="IPR012263">
    <property type="entry name" value="M_m6A_EcoRV"/>
</dbReference>
<dbReference type="PIRSF" id="PIRSF000398">
    <property type="entry name" value="M_m6A_EcoRV"/>
    <property type="match status" value="1"/>
</dbReference>
<keyword evidence="2" id="KW-0808">Transferase</keyword>
<dbReference type="Pfam" id="PF02086">
    <property type="entry name" value="MethyltransfD12"/>
    <property type="match status" value="1"/>
</dbReference>
<dbReference type="PRINTS" id="PR00505">
    <property type="entry name" value="D12N6MTFRASE"/>
</dbReference>
<dbReference type="Proteomes" id="UP000621492">
    <property type="component" value="Unassembled WGS sequence"/>
</dbReference>
<feature type="binding site" evidence="4">
    <location>
        <position position="13"/>
    </location>
    <ligand>
        <name>S-adenosyl-L-methionine</name>
        <dbReference type="ChEBI" id="CHEBI:59789"/>
    </ligand>
</feature>
<keyword evidence="6" id="KW-1185">Reference proteome</keyword>
<evidence type="ECO:0000256" key="4">
    <source>
        <dbReference type="PIRSR" id="PIRSR000398-1"/>
    </source>
</evidence>
<gene>
    <name evidence="5" type="ORF">GCM10011409_18810</name>
</gene>
<reference evidence="5" key="2">
    <citation type="submission" date="2020-09" db="EMBL/GenBank/DDBJ databases">
        <authorList>
            <person name="Sun Q."/>
            <person name="Zhou Y."/>
        </authorList>
    </citation>
    <scope>NUCLEOTIDE SEQUENCE</scope>
    <source>
        <strain evidence="5">CGMCC 1.15454</strain>
    </source>
</reference>
<evidence type="ECO:0000313" key="6">
    <source>
        <dbReference type="Proteomes" id="UP000621492"/>
    </source>
</evidence>
<comment type="caution">
    <text evidence="5">The sequence shown here is derived from an EMBL/GenBank/DDBJ whole genome shotgun (WGS) entry which is preliminary data.</text>
</comment>
<dbReference type="InterPro" id="IPR029063">
    <property type="entry name" value="SAM-dependent_MTases_sf"/>
</dbReference>
<sequence length="277" mass="31957">MKVKSPLIWFGGKANMADSIISLMPEHKCYVEPFGGAAHVLASKPKSKVEVYNDINGDAVNFLMVLRKDPDKLYDACSTLPYSRYLYELWQDELFDQRRNGGDMCDFDRAVKFFYVNRCAINGGGQNHKSGWKHSAHHNTPGVYQQVCKRIVTFAERLKGVIIDCDDFSKVIQTYDDKDSLFYVDPPYFGNESRYKGGFQEKDHRYLAALLNRINGKAIVSYYDHDLIDKLYPGWNRLEIKTKKTMISTKDGYMRPDATELLLMNFEDSQMNLFEIS</sequence>
<keyword evidence="3" id="KW-0949">S-adenosyl-L-methionine</keyword>